<dbReference type="EMBL" id="JAZDQQ010000004">
    <property type="protein sequence ID" value="MEE1879853.1"/>
    <property type="molecule type" value="Genomic_DNA"/>
</dbReference>
<gene>
    <name evidence="3" type="ORF">K7K07_13640</name>
    <name evidence="2" type="ORF">SAMN05216230_105102</name>
    <name evidence="1" type="ORF">V0R55_06740</name>
</gene>
<dbReference type="GO" id="GO:0030254">
    <property type="term" value="P:protein secretion by the type III secretion system"/>
    <property type="evidence" value="ECO:0007669"/>
    <property type="project" value="InterPro"/>
</dbReference>
<sequence length="122" mass="13560">MSGTNYDYALTQLYAALKLDPPLTFDPVISLQVGSFVCNVSEHPADHLLMFIELPAIDDVRWGEQNLFCQDTCKPVIGVDPLTGMQILWNRQALAQLDRAMVHHQLEQLVQAAHDLTGAETA</sequence>
<dbReference type="AlphaFoldDB" id="A0A1H9KUE2"/>
<dbReference type="RefSeq" id="WP_023630358.1">
    <property type="nucleotide sequence ID" value="NZ_CATKPM010000070.1"/>
</dbReference>
<reference evidence="3" key="2">
    <citation type="submission" date="2021-08" db="EMBL/GenBank/DDBJ databases">
        <authorList>
            <person name="Yaryura P.M."/>
            <person name="Bianco M.I."/>
            <person name="Morais C."/>
            <person name="Setubal J.C."/>
        </authorList>
    </citation>
    <scope>NUCLEOTIDE SEQUENCE</scope>
    <source>
        <strain evidence="3">AP1</strain>
    </source>
</reference>
<dbReference type="EMBL" id="CP083803">
    <property type="protein sequence ID" value="UXZ43121.1"/>
    <property type="molecule type" value="Genomic_DNA"/>
</dbReference>
<protein>
    <submittedName>
        <fullName evidence="1">CesT family type III secretion system chaperone</fullName>
    </submittedName>
    <submittedName>
        <fullName evidence="2">Tir chaperone protein (CesT) family protein</fullName>
    </submittedName>
</protein>
<dbReference type="Gene3D" id="3.30.1460.10">
    <property type="match status" value="1"/>
</dbReference>
<reference evidence="2 4" key="1">
    <citation type="submission" date="2016-10" db="EMBL/GenBank/DDBJ databases">
        <authorList>
            <person name="de Groot N.N."/>
        </authorList>
    </citation>
    <scope>NUCLEOTIDE SEQUENCE [LARGE SCALE GENOMIC DNA]</scope>
    <source>
        <strain evidence="2 4">LMG 27941</strain>
    </source>
</reference>
<dbReference type="PRINTS" id="PR01596">
    <property type="entry name" value="SYCECHAPRONE"/>
</dbReference>
<dbReference type="SUPFAM" id="SSF69635">
    <property type="entry name" value="Type III secretory system chaperone-like"/>
    <property type="match status" value="1"/>
</dbReference>
<dbReference type="GeneID" id="93678665"/>
<organism evidence="2 4">
    <name type="scientific">Pseudomonas soli</name>
    <dbReference type="NCBI Taxonomy" id="1306993"/>
    <lineage>
        <taxon>Bacteria</taxon>
        <taxon>Pseudomonadati</taxon>
        <taxon>Pseudomonadota</taxon>
        <taxon>Gammaproteobacteria</taxon>
        <taxon>Pseudomonadales</taxon>
        <taxon>Pseudomonadaceae</taxon>
        <taxon>Pseudomonas</taxon>
    </lineage>
</organism>
<accession>A0A1H9KUE2</accession>
<dbReference type="Proteomes" id="UP001329505">
    <property type="component" value="Unassembled WGS sequence"/>
</dbReference>
<keyword evidence="5" id="KW-1185">Reference proteome</keyword>
<dbReference type="InterPro" id="IPR005416">
    <property type="entry name" value="T3SS_chp_SycE"/>
</dbReference>
<name>A0A1H9KUE2_9PSED</name>
<reference evidence="1 5" key="3">
    <citation type="submission" date="2024-01" db="EMBL/GenBank/DDBJ databases">
        <title>Unpublished Manusciprt.</title>
        <authorList>
            <person name="Duman M."/>
            <person name="Valdes E.G."/>
            <person name="Ajmi N."/>
            <person name="Altun S."/>
            <person name="Saticioglu I.B."/>
        </authorList>
    </citation>
    <scope>NUCLEOTIDE SEQUENCE [LARGE SCALE GENOMIC DNA]</scope>
    <source>
        <strain evidence="1 5">139P</strain>
    </source>
</reference>
<dbReference type="EMBL" id="FOEQ01000005">
    <property type="protein sequence ID" value="SER02794.1"/>
    <property type="molecule type" value="Genomic_DNA"/>
</dbReference>
<dbReference type="KEGG" id="pmos:O165_013640"/>
<dbReference type="Proteomes" id="UP000199221">
    <property type="component" value="Unassembled WGS sequence"/>
</dbReference>
<dbReference type="Pfam" id="PF05932">
    <property type="entry name" value="CesT"/>
    <property type="match status" value="1"/>
</dbReference>
<proteinExistence type="predicted"/>
<evidence type="ECO:0000313" key="5">
    <source>
        <dbReference type="Proteomes" id="UP001329505"/>
    </source>
</evidence>
<evidence type="ECO:0000313" key="2">
    <source>
        <dbReference type="EMBL" id="SER02794.1"/>
    </source>
</evidence>
<evidence type="ECO:0000313" key="3">
    <source>
        <dbReference type="EMBL" id="UXZ43121.1"/>
    </source>
</evidence>
<dbReference type="Proteomes" id="UP001209279">
    <property type="component" value="Chromosome"/>
</dbReference>
<dbReference type="InterPro" id="IPR010261">
    <property type="entry name" value="Tir_chaperone"/>
</dbReference>
<evidence type="ECO:0000313" key="4">
    <source>
        <dbReference type="Proteomes" id="UP000199221"/>
    </source>
</evidence>
<evidence type="ECO:0000313" key="1">
    <source>
        <dbReference type="EMBL" id="MEE1879853.1"/>
    </source>
</evidence>